<keyword evidence="8" id="KW-0560">Oxidoreductase</keyword>
<dbReference type="EMBL" id="JAFIRN010000004">
    <property type="protein sequence ID" value="KAG5851240.1"/>
    <property type="molecule type" value="Genomic_DNA"/>
</dbReference>
<keyword evidence="8" id="KW-0712">Selenocysteine</keyword>
<evidence type="ECO:0000256" key="6">
    <source>
        <dbReference type="ARBA" id="ARBA00093236"/>
    </source>
</evidence>
<dbReference type="PANTHER" id="PTHR11781:SF22">
    <property type="entry name" value="TYPE I IODOTHYRONINE DEIODINASE"/>
    <property type="match status" value="1"/>
</dbReference>
<evidence type="ECO:0000256" key="7">
    <source>
        <dbReference type="ARBA" id="ARBA00093242"/>
    </source>
</evidence>
<comment type="catalytic activity">
    <reaction evidence="5">
        <text>3,3'-diiodo-L-thyronine sulfate + iodide + A + H(+) = 3,3',5'-triiodo-L-thyronine sulfate + AH2</text>
        <dbReference type="Rhea" id="RHEA:83831"/>
        <dbReference type="ChEBI" id="CHEBI:13193"/>
        <dbReference type="ChEBI" id="CHEBI:15378"/>
        <dbReference type="ChEBI" id="CHEBI:16382"/>
        <dbReference type="ChEBI" id="CHEBI:17499"/>
        <dbReference type="ChEBI" id="CHEBI:176513"/>
        <dbReference type="ChEBI" id="CHEBI:176515"/>
    </reaction>
    <physiologicalReaction direction="right-to-left" evidence="5">
        <dbReference type="Rhea" id="RHEA:83833"/>
    </physiologicalReaction>
</comment>
<dbReference type="GO" id="GO:0042446">
    <property type="term" value="P:hormone biosynthetic process"/>
    <property type="evidence" value="ECO:0007669"/>
    <property type="project" value="UniProtKB-KW"/>
</dbReference>
<dbReference type="Proteomes" id="UP001044222">
    <property type="component" value="Unassembled WGS sequence"/>
</dbReference>
<dbReference type="InterPro" id="IPR000643">
    <property type="entry name" value="Iodothyronine_deiodinase"/>
</dbReference>
<evidence type="ECO:0000256" key="4">
    <source>
        <dbReference type="ARBA" id="ARBA00093210"/>
    </source>
</evidence>
<protein>
    <recommendedName>
        <fullName evidence="8">Iodothyronine deiodinase</fullName>
    </recommendedName>
</protein>
<evidence type="ECO:0000256" key="5">
    <source>
        <dbReference type="ARBA" id="ARBA00093219"/>
    </source>
</evidence>
<evidence type="ECO:0000256" key="3">
    <source>
        <dbReference type="ARBA" id="ARBA00093206"/>
    </source>
</evidence>
<dbReference type="Pfam" id="PF00837">
    <property type="entry name" value="T4_deiodinase"/>
    <property type="match status" value="2"/>
</dbReference>
<dbReference type="GO" id="GO:0042404">
    <property type="term" value="P:thyroid hormone catabolic process"/>
    <property type="evidence" value="ECO:0007669"/>
    <property type="project" value="UniProtKB-ARBA"/>
</dbReference>
<keyword evidence="10" id="KW-1185">Reference proteome</keyword>
<dbReference type="Gene3D" id="3.40.30.10">
    <property type="entry name" value="Glutaredoxin"/>
    <property type="match status" value="1"/>
</dbReference>
<comment type="catalytic activity">
    <reaction evidence="2">
        <text>3,3',5'-triiodo-L-thyronine sulfate + iodide + A + H(+) = L-thyroxine sulfate + AH2</text>
        <dbReference type="Rhea" id="RHEA:83835"/>
        <dbReference type="ChEBI" id="CHEBI:13193"/>
        <dbReference type="ChEBI" id="CHEBI:15378"/>
        <dbReference type="ChEBI" id="CHEBI:16382"/>
        <dbReference type="ChEBI" id="CHEBI:17499"/>
        <dbReference type="ChEBI" id="CHEBI:176512"/>
        <dbReference type="ChEBI" id="CHEBI:176513"/>
    </reaction>
    <physiologicalReaction direction="right-to-left" evidence="2">
        <dbReference type="Rhea" id="RHEA:83837"/>
    </physiologicalReaction>
</comment>
<organism evidence="9 10">
    <name type="scientific">Anguilla anguilla</name>
    <name type="common">European freshwater eel</name>
    <name type="synonym">Muraena anguilla</name>
    <dbReference type="NCBI Taxonomy" id="7936"/>
    <lineage>
        <taxon>Eukaryota</taxon>
        <taxon>Metazoa</taxon>
        <taxon>Chordata</taxon>
        <taxon>Craniata</taxon>
        <taxon>Vertebrata</taxon>
        <taxon>Euteleostomi</taxon>
        <taxon>Actinopterygii</taxon>
        <taxon>Neopterygii</taxon>
        <taxon>Teleostei</taxon>
        <taxon>Anguilliformes</taxon>
        <taxon>Anguillidae</taxon>
        <taxon>Anguilla</taxon>
    </lineage>
</organism>
<dbReference type="AlphaFoldDB" id="A0A9D3MM66"/>
<evidence type="ECO:0000256" key="1">
    <source>
        <dbReference type="ARBA" id="ARBA00093186"/>
    </source>
</evidence>
<comment type="catalytic activity">
    <reaction evidence="7">
        <text>3-iodothyronamine + iodide + A + H(+) = 3,3'-diiodothyronamine + AH2</text>
        <dbReference type="Rhea" id="RHEA:83827"/>
        <dbReference type="ChEBI" id="CHEBI:13193"/>
        <dbReference type="ChEBI" id="CHEBI:15378"/>
        <dbReference type="ChEBI" id="CHEBI:16382"/>
        <dbReference type="ChEBI" id="CHEBI:17499"/>
        <dbReference type="ChEBI" id="CHEBI:231647"/>
        <dbReference type="ChEBI" id="CHEBI:233341"/>
    </reaction>
    <physiologicalReaction direction="right-to-left" evidence="7">
        <dbReference type="Rhea" id="RHEA:83829"/>
    </physiologicalReaction>
</comment>
<comment type="similarity">
    <text evidence="8">Belongs to the iodothyronine deiodinase family.</text>
</comment>
<comment type="catalytic activity">
    <reaction evidence="3">
        <text>3,3'-diiodo-L-thyronine sulfate + iodide + A + H(+) = 3,3',5-triiodo-L-thyronine sulfate + AH2</text>
        <dbReference type="Rhea" id="RHEA:83751"/>
        <dbReference type="ChEBI" id="CHEBI:13193"/>
        <dbReference type="ChEBI" id="CHEBI:15378"/>
        <dbReference type="ChEBI" id="CHEBI:16382"/>
        <dbReference type="ChEBI" id="CHEBI:17499"/>
        <dbReference type="ChEBI" id="CHEBI:176511"/>
        <dbReference type="ChEBI" id="CHEBI:176515"/>
    </reaction>
    <physiologicalReaction direction="right-to-left" evidence="3">
        <dbReference type="Rhea" id="RHEA:83753"/>
    </physiologicalReaction>
</comment>
<evidence type="ECO:0000313" key="9">
    <source>
        <dbReference type="EMBL" id="KAG5851240.1"/>
    </source>
</evidence>
<sequence>MLSIVAPGLAKRILLKLGERVTMTQNPKFKYEDWGPTFATLTFVKTALGHLWISLGDEAFVGDRAPNTPVVTLDGRQGRIYDFLKDNRPLVLSFGSYFLVVYIAEAHATDGWSFANNVDIKNHANLQERLAAAQVLVKENPLCPIVVDEMTDITASKYGALPERLYVLQSGKVIYKGKRGPWGYNPEEVRRVLEKIN</sequence>
<dbReference type="GO" id="GO:0004800">
    <property type="term" value="F:thyroxine 5'-deiodinase activity"/>
    <property type="evidence" value="ECO:0007669"/>
    <property type="project" value="InterPro"/>
</dbReference>
<dbReference type="PANTHER" id="PTHR11781">
    <property type="entry name" value="IODOTHYRONINE DEIODINASE"/>
    <property type="match status" value="1"/>
</dbReference>
<evidence type="ECO:0000256" key="2">
    <source>
        <dbReference type="ARBA" id="ARBA00093202"/>
    </source>
</evidence>
<evidence type="ECO:0000313" key="10">
    <source>
        <dbReference type="Proteomes" id="UP001044222"/>
    </source>
</evidence>
<comment type="caution">
    <text evidence="9">The sequence shown here is derived from an EMBL/GenBank/DDBJ whole genome shotgun (WGS) entry which is preliminary data.</text>
</comment>
<comment type="catalytic activity">
    <reaction evidence="4">
        <text>3'-iodothyronamine + iodide + A + H(+) = 3',5'-diiodothyronamine + AH2</text>
        <dbReference type="Rhea" id="RHEA:83803"/>
        <dbReference type="ChEBI" id="CHEBI:13193"/>
        <dbReference type="ChEBI" id="CHEBI:15378"/>
        <dbReference type="ChEBI" id="CHEBI:16382"/>
        <dbReference type="ChEBI" id="CHEBI:17499"/>
        <dbReference type="ChEBI" id="CHEBI:233339"/>
        <dbReference type="ChEBI" id="CHEBI:233342"/>
    </reaction>
    <physiologicalReaction direction="right-to-left" evidence="4">
        <dbReference type="Rhea" id="RHEA:83805"/>
    </physiologicalReaction>
</comment>
<keyword evidence="8" id="KW-0893">Thyroid hormones biosynthesis</keyword>
<comment type="function">
    <text evidence="8">Responsible for the deiodination of T4 (3,5,3',5'-tetraiodothyronine).</text>
</comment>
<name>A0A9D3MM66_ANGAN</name>
<reference evidence="9" key="1">
    <citation type="submission" date="2021-01" db="EMBL/GenBank/DDBJ databases">
        <title>A chromosome-scale assembly of European eel, Anguilla anguilla.</title>
        <authorList>
            <person name="Henkel C."/>
            <person name="Jong-Raadsen S.A."/>
            <person name="Dufour S."/>
            <person name="Weltzien F.-A."/>
            <person name="Palstra A.P."/>
            <person name="Pelster B."/>
            <person name="Spaink H.P."/>
            <person name="Van Den Thillart G.E."/>
            <person name="Jansen H."/>
            <person name="Zahm M."/>
            <person name="Klopp C."/>
            <person name="Cedric C."/>
            <person name="Louis A."/>
            <person name="Berthelot C."/>
            <person name="Parey E."/>
            <person name="Roest Crollius H."/>
            <person name="Montfort J."/>
            <person name="Robinson-Rechavi M."/>
            <person name="Bucao C."/>
            <person name="Bouchez O."/>
            <person name="Gislard M."/>
            <person name="Lluch J."/>
            <person name="Milhes M."/>
            <person name="Lampietro C."/>
            <person name="Lopez Roques C."/>
            <person name="Donnadieu C."/>
            <person name="Braasch I."/>
            <person name="Desvignes T."/>
            <person name="Postlethwait J."/>
            <person name="Bobe J."/>
            <person name="Guiguen Y."/>
            <person name="Dirks R."/>
        </authorList>
    </citation>
    <scope>NUCLEOTIDE SEQUENCE</scope>
    <source>
        <strain evidence="9">Tag_6206</strain>
        <tissue evidence="9">Liver</tissue>
    </source>
</reference>
<accession>A0A9D3MM66</accession>
<comment type="catalytic activity">
    <reaction evidence="1">
        <text>3-iodo-L-thyronine + iodide + A + H(+) = 3,3'-diiodo-L-thyronine + AH2</text>
        <dbReference type="Rhea" id="RHEA:83783"/>
        <dbReference type="ChEBI" id="CHEBI:13193"/>
        <dbReference type="ChEBI" id="CHEBI:15378"/>
        <dbReference type="ChEBI" id="CHEBI:16382"/>
        <dbReference type="ChEBI" id="CHEBI:17499"/>
        <dbReference type="ChEBI" id="CHEBI:176514"/>
        <dbReference type="ChEBI" id="CHEBI:232627"/>
    </reaction>
    <physiologicalReaction direction="right-to-left" evidence="1">
        <dbReference type="Rhea" id="RHEA:83785"/>
    </physiologicalReaction>
</comment>
<comment type="catalytic activity">
    <reaction evidence="6">
        <text>3,3'-diiodothyronamine + iodide + A + H(+) = 3,3',5'-triiodothyronamine + AH2</text>
        <dbReference type="Rhea" id="RHEA:83795"/>
        <dbReference type="ChEBI" id="CHEBI:13193"/>
        <dbReference type="ChEBI" id="CHEBI:15378"/>
        <dbReference type="ChEBI" id="CHEBI:16382"/>
        <dbReference type="ChEBI" id="CHEBI:17499"/>
        <dbReference type="ChEBI" id="CHEBI:233341"/>
        <dbReference type="ChEBI" id="CHEBI:233343"/>
    </reaction>
    <physiologicalReaction direction="right-to-left" evidence="6">
        <dbReference type="Rhea" id="RHEA:83797"/>
    </physiologicalReaction>
</comment>
<proteinExistence type="inferred from homology"/>
<gene>
    <name evidence="9" type="ORF">ANANG_G00090960</name>
</gene>
<evidence type="ECO:0000256" key="8">
    <source>
        <dbReference type="RuleBase" id="RU000676"/>
    </source>
</evidence>